<gene>
    <name evidence="1" type="ORF">JHD44_00970</name>
</gene>
<name>A0ABS0Z6F6_9GAMM</name>
<dbReference type="Proteomes" id="UP000598488">
    <property type="component" value="Unassembled WGS sequence"/>
</dbReference>
<reference evidence="1 2" key="1">
    <citation type="submission" date="2020-12" db="EMBL/GenBank/DDBJ databases">
        <title>Comparative genome analysis of fungal antagonists Marinomonas ostreistagni 398 and M. spartinae 468.</title>
        <authorList>
            <person name="Fields J.L."/>
            <person name="Mavrodi O.V."/>
            <person name="Biber P.D."/>
            <person name="Indest K.J."/>
            <person name="Mavrodi D.V."/>
        </authorList>
    </citation>
    <scope>NUCLEOTIDE SEQUENCE [LARGE SCALE GENOMIC DNA]</scope>
    <source>
        <strain evidence="1 2">USM7</strain>
    </source>
</reference>
<keyword evidence="2" id="KW-1185">Reference proteome</keyword>
<dbReference type="EMBL" id="JAEMUH010000001">
    <property type="protein sequence ID" value="MBJ7549242.1"/>
    <property type="molecule type" value="Genomic_DNA"/>
</dbReference>
<evidence type="ECO:0000313" key="1">
    <source>
        <dbReference type="EMBL" id="MBJ7549242.1"/>
    </source>
</evidence>
<organism evidence="1 2">
    <name type="scientific">Marinomonas ostreistagni</name>
    <dbReference type="NCBI Taxonomy" id="359209"/>
    <lineage>
        <taxon>Bacteria</taxon>
        <taxon>Pseudomonadati</taxon>
        <taxon>Pseudomonadota</taxon>
        <taxon>Gammaproteobacteria</taxon>
        <taxon>Oceanospirillales</taxon>
        <taxon>Oceanospirillaceae</taxon>
        <taxon>Marinomonas</taxon>
    </lineage>
</organism>
<comment type="caution">
    <text evidence="1">The sequence shown here is derived from an EMBL/GenBank/DDBJ whole genome shotgun (WGS) entry which is preliminary data.</text>
</comment>
<sequence>MSFSDVAFTPKLNRAFYDIERSIVEVSVHPLKAHRELDLLFETVLQEPVVAGASTYLEEVKSLLDRMLEQGLFLDLRQCQLLMAWVTELRSQWIRRVEFKEPNDFTLLQRLHADLLRSEKSQEQPVQSFHGFFEGDIDEGFHNVAKLSDFGYWVIDRADNHICDHNHQAMLYLRVILETGLSLQDLQINLPNWKWSLIKPGDNTALKLPANSENYWVDWLHLMATEREVWRRSASFLRFYQSLQEQVRQQFSQPLDAFIRCSGKTNLRVLMNSDVPEEIEDFDLYGGRVFLQDAQGFTNHVLPLSESVIPVYIISYANDTMVIPVFSVLKLEENLADEDSGWVYRDNSWDMVRSGKGFAGSITIKQSKQTIRVFYEAINREYGAVLRSNCLPQEVRNVWSVREDFLLEPALPLEKRQKGILLKHSYSPSAYQIKPRKPVFFQIMPNNGIELFADMVVGLVPYSSVRRLMKSFVYHSGQVIPLIEPEASYCHSDDMVIFIASKGVYFAFRGRYSIGGSAVHKLIEGEQIVLSKSSEGFQITLLEEGWFFLDQRHTYLLQKQMLEIMD</sequence>
<protein>
    <submittedName>
        <fullName evidence="1">Uncharacterized protein</fullName>
    </submittedName>
</protein>
<dbReference type="RefSeq" id="WP_199460193.1">
    <property type="nucleotide sequence ID" value="NZ_JAEMUH010000001.1"/>
</dbReference>
<evidence type="ECO:0000313" key="2">
    <source>
        <dbReference type="Proteomes" id="UP000598488"/>
    </source>
</evidence>
<proteinExistence type="predicted"/>
<accession>A0ABS0Z6F6</accession>